<reference evidence="3" key="1">
    <citation type="journal article" date="2019" name="Int. J. Syst. Evol. Microbiol.">
        <title>The Global Catalogue of Microorganisms (GCM) 10K type strain sequencing project: providing services to taxonomists for standard genome sequencing and annotation.</title>
        <authorList>
            <consortium name="The Broad Institute Genomics Platform"/>
            <consortium name="The Broad Institute Genome Sequencing Center for Infectious Disease"/>
            <person name="Wu L."/>
            <person name="Ma J."/>
        </authorList>
    </citation>
    <scope>NUCLEOTIDE SEQUENCE [LARGE SCALE GENOMIC DNA]</scope>
    <source>
        <strain evidence="3">JCM 18401</strain>
    </source>
</reference>
<dbReference type="Proteomes" id="UP001499988">
    <property type="component" value="Unassembled WGS sequence"/>
</dbReference>
<gene>
    <name evidence="2" type="ORF">GCM10023333_03750</name>
</gene>
<dbReference type="Pfam" id="PF14163">
    <property type="entry name" value="SieB"/>
    <property type="match status" value="1"/>
</dbReference>
<comment type="caution">
    <text evidence="2">The sequence shown here is derived from an EMBL/GenBank/DDBJ whole genome shotgun (WGS) entry which is preliminary data.</text>
</comment>
<keyword evidence="1" id="KW-0812">Transmembrane</keyword>
<accession>A0ABP9EDS9</accession>
<keyword evidence="1" id="KW-0472">Membrane</keyword>
<evidence type="ECO:0000256" key="1">
    <source>
        <dbReference type="SAM" id="Phobius"/>
    </source>
</evidence>
<dbReference type="InterPro" id="IPR025982">
    <property type="entry name" value="SieB"/>
</dbReference>
<organism evidence="2 3">
    <name type="scientific">Ferrimonas pelagia</name>
    <dbReference type="NCBI Taxonomy" id="1177826"/>
    <lineage>
        <taxon>Bacteria</taxon>
        <taxon>Pseudomonadati</taxon>
        <taxon>Pseudomonadota</taxon>
        <taxon>Gammaproteobacteria</taxon>
        <taxon>Alteromonadales</taxon>
        <taxon>Ferrimonadaceae</taxon>
        <taxon>Ferrimonas</taxon>
    </lineage>
</organism>
<feature type="transmembrane region" description="Helical" evidence="1">
    <location>
        <begin position="59"/>
        <end position="78"/>
    </location>
</feature>
<dbReference type="EMBL" id="BAABJZ010000006">
    <property type="protein sequence ID" value="GAA4874126.1"/>
    <property type="molecule type" value="Genomic_DNA"/>
</dbReference>
<dbReference type="RefSeq" id="WP_345332807.1">
    <property type="nucleotide sequence ID" value="NZ_BAABJZ010000006.1"/>
</dbReference>
<proteinExistence type="predicted"/>
<protein>
    <submittedName>
        <fullName evidence="2">Superinfection exclusion B family protein</fullName>
    </submittedName>
</protein>
<evidence type="ECO:0000313" key="3">
    <source>
        <dbReference type="Proteomes" id="UP001499988"/>
    </source>
</evidence>
<sequence>MNEFFAFLQRTDWSAMMAKFALWLLTASLALLILPLPTLESLLLNRWVESNGFVLGLSAVLSASYLIAYLIRMGLYWLNQQLLNKKRLSQIHAKILTLDGQERAVLREFFLQAKGVIPMPLANNAVASLLESGVLEQTGATEHYAIEGQIAPLTIALPAKAQLTRHHLRLPEGQLDEQQKAALISARPEFINGPKRNRRQAA</sequence>
<keyword evidence="1" id="KW-1133">Transmembrane helix</keyword>
<keyword evidence="3" id="KW-1185">Reference proteome</keyword>
<name>A0ABP9EDS9_9GAMM</name>
<evidence type="ECO:0000313" key="2">
    <source>
        <dbReference type="EMBL" id="GAA4874126.1"/>
    </source>
</evidence>